<feature type="compositionally biased region" description="Basic and acidic residues" evidence="7">
    <location>
        <begin position="530"/>
        <end position="550"/>
    </location>
</feature>
<feature type="region of interest" description="Disordered" evidence="7">
    <location>
        <begin position="530"/>
        <end position="557"/>
    </location>
</feature>
<keyword evidence="11" id="KW-1185">Reference proteome</keyword>
<dbReference type="AlphaFoldDB" id="A0A835MD55"/>
<name>A0A835MD55_9MAGN</name>
<evidence type="ECO:0000256" key="3">
    <source>
        <dbReference type="ARBA" id="ARBA00022771"/>
    </source>
</evidence>
<dbReference type="Proteomes" id="UP000631114">
    <property type="component" value="Unassembled WGS sequence"/>
</dbReference>
<keyword evidence="4" id="KW-0862">Zinc</keyword>
<evidence type="ECO:0000256" key="6">
    <source>
        <dbReference type="ARBA" id="ARBA00023242"/>
    </source>
</evidence>
<reference evidence="10 11" key="1">
    <citation type="submission" date="2020-10" db="EMBL/GenBank/DDBJ databases">
        <title>The Coptis chinensis genome and diversification of protoberbering-type alkaloids.</title>
        <authorList>
            <person name="Wang B."/>
            <person name="Shu S."/>
            <person name="Song C."/>
            <person name="Liu Y."/>
        </authorList>
    </citation>
    <scope>NUCLEOTIDE SEQUENCE [LARGE SCALE GENOMIC DNA]</scope>
    <source>
        <strain evidence="10">HL-2020</strain>
        <tissue evidence="10">Leaf</tissue>
    </source>
</reference>
<keyword evidence="5" id="KW-0175">Coiled coil</keyword>
<dbReference type="GO" id="GO:0010492">
    <property type="term" value="P:maintenance of shoot apical meristem identity"/>
    <property type="evidence" value="ECO:0007669"/>
    <property type="project" value="TreeGrafter"/>
</dbReference>
<evidence type="ECO:0000256" key="5">
    <source>
        <dbReference type="ARBA" id="ARBA00023054"/>
    </source>
</evidence>
<dbReference type="InterPro" id="IPR032535">
    <property type="entry name" value="Oberon_CC"/>
</dbReference>
<evidence type="ECO:0000259" key="8">
    <source>
        <dbReference type="Pfam" id="PF07227"/>
    </source>
</evidence>
<keyword evidence="3" id="KW-0863">Zinc-finger</keyword>
<dbReference type="GO" id="GO:0010468">
    <property type="term" value="P:regulation of gene expression"/>
    <property type="evidence" value="ECO:0007669"/>
    <property type="project" value="TreeGrafter"/>
</dbReference>
<feature type="compositionally biased region" description="Basic and acidic residues" evidence="7">
    <location>
        <begin position="126"/>
        <end position="136"/>
    </location>
</feature>
<dbReference type="InterPro" id="IPR032881">
    <property type="entry name" value="Oberon-like_PHD"/>
</dbReference>
<accession>A0A835MD55</accession>
<feature type="region of interest" description="Disordered" evidence="7">
    <location>
        <begin position="120"/>
        <end position="150"/>
    </location>
</feature>
<keyword evidence="2" id="KW-0479">Metal-binding</keyword>
<dbReference type="InterPro" id="IPR004082">
    <property type="entry name" value="OBERON"/>
</dbReference>
<dbReference type="InterPro" id="IPR047578">
    <property type="entry name" value="OBE1-like_PHD"/>
</dbReference>
<gene>
    <name evidence="10" type="ORF">IFM89_020868</name>
</gene>
<sequence length="557" mass="62139">MILLEQHRCQCLIKYSVPFSHNPSCSLTHNSTDFYEYSVGSHRRENDPIWNCGEGTNGSVHSRFKPVGDGVVLANHNAGTGSISMQSNWPVNKDSTLYRTTGSENLSFFPSDLPARQVMETQSNDSRGRASDRQRVGSDGGGRPRKLSKPERLLREVVSESIPVMAHIFQELPDETIESTKEYLKGLIGVPEKSDELLSFQKRLERSDFTFELLSKSHKAQLDILVTLKTGQAIFLSAKMRLPMTELVEIFLLLRCRNVNCKGLLPVDDCDCKICSSKKGFCSACMCPVCFKFDCANKTCSWVGCDVCSHWCHAVCGIQSNLIKPGSGMRGKTGSTEMQFYCPGCGHASEMFGFVKDVFELCPGEWGLETLIKELDYVRQIFQASEDSKGKELHNRAEQLIGKLKNKVISPADACNGLLQFFKYGITDTSGSMSSFKDAVKTQMSQKGNMASAPPPTSLGPQSISYSMHSSGVEHDMLSFREDAHQNNLKPFMTDQTVEEELQSSILSKNGFNSLESIVRIKEAEARMFQAKADDARREAERRQRRDGGRNLRSSRL</sequence>
<evidence type="ECO:0000256" key="4">
    <source>
        <dbReference type="ARBA" id="ARBA00022833"/>
    </source>
</evidence>
<evidence type="ECO:0000259" key="9">
    <source>
        <dbReference type="Pfam" id="PF16312"/>
    </source>
</evidence>
<dbReference type="PANTHER" id="PTHR21736">
    <property type="entry name" value="VERNALIZATION-INSENSITIVE PROTEIN 3"/>
    <property type="match status" value="1"/>
</dbReference>
<evidence type="ECO:0000256" key="7">
    <source>
        <dbReference type="SAM" id="MobiDB-lite"/>
    </source>
</evidence>
<dbReference type="GO" id="GO:0008270">
    <property type="term" value="F:zinc ion binding"/>
    <property type="evidence" value="ECO:0007669"/>
    <property type="project" value="UniProtKB-KW"/>
</dbReference>
<evidence type="ECO:0000313" key="10">
    <source>
        <dbReference type="EMBL" id="KAF9625282.1"/>
    </source>
</evidence>
<feature type="domain" description="Oberon-like PHD finger" evidence="8">
    <location>
        <begin position="256"/>
        <end position="379"/>
    </location>
</feature>
<dbReference type="OrthoDB" id="1905265at2759"/>
<organism evidence="10 11">
    <name type="scientific">Coptis chinensis</name>
    <dbReference type="NCBI Taxonomy" id="261450"/>
    <lineage>
        <taxon>Eukaryota</taxon>
        <taxon>Viridiplantae</taxon>
        <taxon>Streptophyta</taxon>
        <taxon>Embryophyta</taxon>
        <taxon>Tracheophyta</taxon>
        <taxon>Spermatophyta</taxon>
        <taxon>Magnoliopsida</taxon>
        <taxon>Ranunculales</taxon>
        <taxon>Ranunculaceae</taxon>
        <taxon>Coptidoideae</taxon>
        <taxon>Coptis</taxon>
    </lineage>
</organism>
<evidence type="ECO:0000313" key="11">
    <source>
        <dbReference type="Proteomes" id="UP000631114"/>
    </source>
</evidence>
<feature type="domain" description="Oberon coiled-coil region" evidence="9">
    <location>
        <begin position="483"/>
        <end position="545"/>
    </location>
</feature>
<evidence type="ECO:0000256" key="1">
    <source>
        <dbReference type="ARBA" id="ARBA00004123"/>
    </source>
</evidence>
<dbReference type="CDD" id="cd15612">
    <property type="entry name" value="PHD_OBE1_like"/>
    <property type="match status" value="1"/>
</dbReference>
<dbReference type="GO" id="GO:0005634">
    <property type="term" value="C:nucleus"/>
    <property type="evidence" value="ECO:0007669"/>
    <property type="project" value="UniProtKB-SubCell"/>
</dbReference>
<dbReference type="Pfam" id="PF07227">
    <property type="entry name" value="PHD_Oberon"/>
    <property type="match status" value="1"/>
</dbReference>
<dbReference type="GO" id="GO:0010071">
    <property type="term" value="P:root meristem specification"/>
    <property type="evidence" value="ECO:0007669"/>
    <property type="project" value="TreeGrafter"/>
</dbReference>
<dbReference type="GO" id="GO:0010078">
    <property type="term" value="P:maintenance of root meristem identity"/>
    <property type="evidence" value="ECO:0007669"/>
    <property type="project" value="TreeGrafter"/>
</dbReference>
<dbReference type="EMBL" id="JADFTS010000001">
    <property type="protein sequence ID" value="KAF9625282.1"/>
    <property type="molecule type" value="Genomic_DNA"/>
</dbReference>
<dbReference type="PANTHER" id="PTHR21736:SF38">
    <property type="entry name" value="PROTEIN OBERON 3"/>
    <property type="match status" value="1"/>
</dbReference>
<keyword evidence="6" id="KW-0539">Nucleus</keyword>
<proteinExistence type="predicted"/>
<comment type="subcellular location">
    <subcellularLocation>
        <location evidence="1">Nucleus</location>
    </subcellularLocation>
</comment>
<evidence type="ECO:0008006" key="12">
    <source>
        <dbReference type="Google" id="ProtNLM"/>
    </source>
</evidence>
<protein>
    <recommendedName>
        <fullName evidence="12">Protein OBERON 3</fullName>
    </recommendedName>
</protein>
<dbReference type="PRINTS" id="PR01544">
    <property type="entry name" value="ARATH130DUF"/>
</dbReference>
<comment type="caution">
    <text evidence="10">The sequence shown here is derived from an EMBL/GenBank/DDBJ whole genome shotgun (WGS) entry which is preliminary data.</text>
</comment>
<dbReference type="Pfam" id="PF16312">
    <property type="entry name" value="Oberon_cc"/>
    <property type="match status" value="1"/>
</dbReference>
<evidence type="ECO:0000256" key="2">
    <source>
        <dbReference type="ARBA" id="ARBA00022723"/>
    </source>
</evidence>